<dbReference type="PROSITE" id="PS50297">
    <property type="entry name" value="ANK_REP_REGION"/>
    <property type="match status" value="3"/>
</dbReference>
<dbReference type="Gene3D" id="1.25.40.20">
    <property type="entry name" value="Ankyrin repeat-containing domain"/>
    <property type="match status" value="2"/>
</dbReference>
<evidence type="ECO:0000256" key="1">
    <source>
        <dbReference type="ARBA" id="ARBA00022737"/>
    </source>
</evidence>
<keyword evidence="1" id="KW-0677">Repeat</keyword>
<sequence>NHQNALSTYPLHLAAMNRKLESMKSLLAMGADIEKRDKQGRTSLHLVIMSWPSLQSSTKKSSNSSPFQAILMRVCEKVEACLQLLCEHGADINAEVTGVNKETALHIAVSYSALPAVKTLIRYGANVNVMDSAGMTPLHRAVGILNKDILLHLIKHGADVNMASVFSLSSQNMTFSFLNVWATMMAKPKVDNLECITELLKNGADPNKCNFQDRTALQEACFMECTELVDLFLSYGGDINKLNKDGENCLFMFLNRGVKVTNNELLSKLFGLTTPLIFQNKNGHLPSSLMLPCSSRFKEPILRLSQEPRSLKSICKAFIYLHHNHNRTKWQQLLPAVLYEFVFNEWDSLDGLLLDVEMNNNRASS</sequence>
<feature type="repeat" description="ANK" evidence="3">
    <location>
        <begin position="133"/>
        <end position="165"/>
    </location>
</feature>
<keyword evidence="2 3" id="KW-0040">ANK repeat</keyword>
<evidence type="ECO:0000313" key="4">
    <source>
        <dbReference type="Ensembl" id="ENSPMGP00000004488.1"/>
    </source>
</evidence>
<name>A0A3B3ZIQ5_9GOBI</name>
<dbReference type="PANTHER" id="PTHR24171:SF9">
    <property type="entry name" value="ANKYRIN REPEAT DOMAIN-CONTAINING PROTEIN 39"/>
    <property type="match status" value="1"/>
</dbReference>
<dbReference type="Pfam" id="PF13637">
    <property type="entry name" value="Ank_4"/>
    <property type="match status" value="1"/>
</dbReference>
<evidence type="ECO:0000313" key="5">
    <source>
        <dbReference type="Proteomes" id="UP000261520"/>
    </source>
</evidence>
<keyword evidence="5" id="KW-1185">Reference proteome</keyword>
<evidence type="ECO:0000256" key="2">
    <source>
        <dbReference type="ARBA" id="ARBA00023043"/>
    </source>
</evidence>
<feature type="repeat" description="ANK" evidence="3">
    <location>
        <begin position="6"/>
        <end position="38"/>
    </location>
</feature>
<dbReference type="Pfam" id="PF12796">
    <property type="entry name" value="Ank_2"/>
    <property type="match status" value="2"/>
</dbReference>
<reference evidence="4" key="2">
    <citation type="submission" date="2025-09" db="UniProtKB">
        <authorList>
            <consortium name="Ensembl"/>
        </authorList>
    </citation>
    <scope>IDENTIFICATION</scope>
</reference>
<feature type="repeat" description="ANK" evidence="3">
    <location>
        <begin position="100"/>
        <end position="132"/>
    </location>
</feature>
<dbReference type="PANTHER" id="PTHR24171">
    <property type="entry name" value="ANKYRIN REPEAT DOMAIN-CONTAINING PROTEIN 39-RELATED"/>
    <property type="match status" value="1"/>
</dbReference>
<accession>A0A3B3ZIQ5</accession>
<dbReference type="PROSITE" id="PS50088">
    <property type="entry name" value="ANK_REPEAT"/>
    <property type="match status" value="4"/>
</dbReference>
<feature type="repeat" description="ANK" evidence="3">
    <location>
        <begin position="212"/>
        <end position="244"/>
    </location>
</feature>
<dbReference type="AlphaFoldDB" id="A0A3B3ZIQ5"/>
<dbReference type="SMART" id="SM00248">
    <property type="entry name" value="ANK"/>
    <property type="match status" value="6"/>
</dbReference>
<dbReference type="Ensembl" id="ENSPMGT00000004766.1">
    <property type="protein sequence ID" value="ENSPMGP00000004488.1"/>
    <property type="gene ID" value="ENSPMGG00000003797.1"/>
</dbReference>
<dbReference type="InterPro" id="IPR036770">
    <property type="entry name" value="Ankyrin_rpt-contain_sf"/>
</dbReference>
<dbReference type="SUPFAM" id="SSF48403">
    <property type="entry name" value="Ankyrin repeat"/>
    <property type="match status" value="1"/>
</dbReference>
<dbReference type="STRING" id="409849.ENSPMGP00000004488"/>
<proteinExistence type="predicted"/>
<protein>
    <submittedName>
        <fullName evidence="4">Uncharacterized protein</fullName>
    </submittedName>
</protein>
<dbReference type="Proteomes" id="UP000261520">
    <property type="component" value="Unplaced"/>
</dbReference>
<evidence type="ECO:0000256" key="3">
    <source>
        <dbReference type="PROSITE-ProRule" id="PRU00023"/>
    </source>
</evidence>
<dbReference type="InterPro" id="IPR002110">
    <property type="entry name" value="Ankyrin_rpt"/>
</dbReference>
<organism evidence="4 5">
    <name type="scientific">Periophthalmus magnuspinnatus</name>
    <dbReference type="NCBI Taxonomy" id="409849"/>
    <lineage>
        <taxon>Eukaryota</taxon>
        <taxon>Metazoa</taxon>
        <taxon>Chordata</taxon>
        <taxon>Craniata</taxon>
        <taxon>Vertebrata</taxon>
        <taxon>Euteleostomi</taxon>
        <taxon>Actinopterygii</taxon>
        <taxon>Neopterygii</taxon>
        <taxon>Teleostei</taxon>
        <taxon>Neoteleostei</taxon>
        <taxon>Acanthomorphata</taxon>
        <taxon>Gobiaria</taxon>
        <taxon>Gobiiformes</taxon>
        <taxon>Gobioidei</taxon>
        <taxon>Gobiidae</taxon>
        <taxon>Oxudercinae</taxon>
        <taxon>Periophthalmus</taxon>
    </lineage>
</organism>
<reference evidence="4" key="1">
    <citation type="submission" date="2025-08" db="UniProtKB">
        <authorList>
            <consortium name="Ensembl"/>
        </authorList>
    </citation>
    <scope>IDENTIFICATION</scope>
</reference>